<evidence type="ECO:0000313" key="1">
    <source>
        <dbReference type="EMBL" id="MBD3325238.1"/>
    </source>
</evidence>
<sequence length="80" mass="9741">MSPTVFRYKSYRFYFFSREEPRMHVHVSSGEGEAKIWLEPEIVLAEHYGLSLRELRDLQRIVEERRNDIIHHWRDHFGPG</sequence>
<dbReference type="Pfam" id="PF13711">
    <property type="entry name" value="DUF4160"/>
    <property type="match status" value="1"/>
</dbReference>
<dbReference type="Proteomes" id="UP000649604">
    <property type="component" value="Unassembled WGS sequence"/>
</dbReference>
<comment type="caution">
    <text evidence="1">The sequence shown here is derived from an EMBL/GenBank/DDBJ whole genome shotgun (WGS) entry which is preliminary data.</text>
</comment>
<dbReference type="AlphaFoldDB" id="A0A9D5JVY2"/>
<dbReference type="InterPro" id="IPR025427">
    <property type="entry name" value="DUF4160"/>
</dbReference>
<proteinExistence type="predicted"/>
<name>A0A9D5JVY2_9BACT</name>
<protein>
    <submittedName>
        <fullName evidence="1">DUF4160 domain-containing protein</fullName>
    </submittedName>
</protein>
<evidence type="ECO:0000313" key="2">
    <source>
        <dbReference type="Proteomes" id="UP000649604"/>
    </source>
</evidence>
<dbReference type="EMBL" id="WJJP01000382">
    <property type="protein sequence ID" value="MBD3325238.1"/>
    <property type="molecule type" value="Genomic_DNA"/>
</dbReference>
<accession>A0A9D5JVY2</accession>
<organism evidence="1 2">
    <name type="scientific">candidate division KSB3 bacterium</name>
    <dbReference type="NCBI Taxonomy" id="2044937"/>
    <lineage>
        <taxon>Bacteria</taxon>
        <taxon>candidate division KSB3</taxon>
    </lineage>
</organism>
<gene>
    <name evidence="1" type="ORF">GF339_11680</name>
</gene>
<reference evidence="1" key="1">
    <citation type="submission" date="2019-11" db="EMBL/GenBank/DDBJ databases">
        <title>Microbial mats filling the niche in hypersaline microbial mats.</title>
        <authorList>
            <person name="Wong H.L."/>
            <person name="Macleod F.I."/>
            <person name="White R.A. III"/>
            <person name="Burns B.P."/>
        </authorList>
    </citation>
    <scope>NUCLEOTIDE SEQUENCE</scope>
    <source>
        <strain evidence="1">Rbin_158</strain>
    </source>
</reference>